<dbReference type="PANTHER" id="PTHR43580:SF2">
    <property type="entry name" value="CYTOKINE-LIKE NUCLEAR FACTOR N-PAC"/>
    <property type="match status" value="1"/>
</dbReference>
<name>A0ABV6C1N4_9ACTN</name>
<dbReference type="SUPFAM" id="SSF51735">
    <property type="entry name" value="NAD(P)-binding Rossmann-fold domains"/>
    <property type="match status" value="1"/>
</dbReference>
<dbReference type="Gene3D" id="3.40.50.720">
    <property type="entry name" value="NAD(P)-binding Rossmann-like Domain"/>
    <property type="match status" value="1"/>
</dbReference>
<organism evidence="7 8">
    <name type="scientific">Aciditerrimonas ferrireducens</name>
    <dbReference type="NCBI Taxonomy" id="667306"/>
    <lineage>
        <taxon>Bacteria</taxon>
        <taxon>Bacillati</taxon>
        <taxon>Actinomycetota</taxon>
        <taxon>Acidimicrobiia</taxon>
        <taxon>Acidimicrobiales</taxon>
        <taxon>Acidimicrobiaceae</taxon>
        <taxon>Aciditerrimonas</taxon>
    </lineage>
</organism>
<dbReference type="Pfam" id="PF14833">
    <property type="entry name" value="NAD_binding_11"/>
    <property type="match status" value="1"/>
</dbReference>
<dbReference type="InterPro" id="IPR008927">
    <property type="entry name" value="6-PGluconate_DH-like_C_sf"/>
</dbReference>
<dbReference type="PANTHER" id="PTHR43580">
    <property type="entry name" value="OXIDOREDUCTASE GLYR1-RELATED"/>
    <property type="match status" value="1"/>
</dbReference>
<gene>
    <name evidence="7" type="ORF">ACFFRE_05435</name>
</gene>
<dbReference type="InterPro" id="IPR036291">
    <property type="entry name" value="NAD(P)-bd_dom_sf"/>
</dbReference>
<dbReference type="InterPro" id="IPR051265">
    <property type="entry name" value="HIBADH-related_NP60_sf"/>
</dbReference>
<feature type="domain" description="3-hydroxyisobutyrate dehydrogenase-like NAD-binding" evidence="6">
    <location>
        <begin position="171"/>
        <end position="285"/>
    </location>
</feature>
<evidence type="ECO:0000313" key="7">
    <source>
        <dbReference type="EMBL" id="MFC0081589.1"/>
    </source>
</evidence>
<evidence type="ECO:0000259" key="6">
    <source>
        <dbReference type="Pfam" id="PF14833"/>
    </source>
</evidence>
<keyword evidence="3" id="KW-0520">NAD</keyword>
<dbReference type="RefSeq" id="WP_377788880.1">
    <property type="nucleotide sequence ID" value="NZ_JBHLYQ010000038.1"/>
</dbReference>
<dbReference type="PIRSF" id="PIRSF000103">
    <property type="entry name" value="HIBADH"/>
    <property type="match status" value="1"/>
</dbReference>
<keyword evidence="8" id="KW-1185">Reference proteome</keyword>
<protein>
    <submittedName>
        <fullName evidence="7">NAD(P)-dependent oxidoreductase</fullName>
        <ecNumber evidence="7">1.1.-.-</ecNumber>
    </submittedName>
</protein>
<feature type="region of interest" description="Disordered" evidence="4">
    <location>
        <begin position="298"/>
        <end position="325"/>
    </location>
</feature>
<dbReference type="SUPFAM" id="SSF48179">
    <property type="entry name" value="6-phosphogluconate dehydrogenase C-terminal domain-like"/>
    <property type="match status" value="1"/>
</dbReference>
<dbReference type="Pfam" id="PF03446">
    <property type="entry name" value="NAD_binding_2"/>
    <property type="match status" value="1"/>
</dbReference>
<evidence type="ECO:0000256" key="2">
    <source>
        <dbReference type="ARBA" id="ARBA00023002"/>
    </source>
</evidence>
<evidence type="ECO:0000256" key="1">
    <source>
        <dbReference type="ARBA" id="ARBA00009080"/>
    </source>
</evidence>
<evidence type="ECO:0000256" key="3">
    <source>
        <dbReference type="ARBA" id="ARBA00023027"/>
    </source>
</evidence>
<accession>A0ABV6C1N4</accession>
<dbReference type="EC" id="1.1.-.-" evidence="7"/>
<proteinExistence type="inferred from homology"/>
<comment type="caution">
    <text evidence="7">The sequence shown here is derived from an EMBL/GenBank/DDBJ whole genome shotgun (WGS) entry which is preliminary data.</text>
</comment>
<dbReference type="EMBL" id="JBHLYQ010000038">
    <property type="protein sequence ID" value="MFC0081589.1"/>
    <property type="molecule type" value="Genomic_DNA"/>
</dbReference>
<evidence type="ECO:0000259" key="5">
    <source>
        <dbReference type="Pfam" id="PF03446"/>
    </source>
</evidence>
<feature type="domain" description="6-phosphogluconate dehydrogenase NADP-binding" evidence="5">
    <location>
        <begin position="7"/>
        <end position="165"/>
    </location>
</feature>
<sequence length="325" mass="34076">MGTTAAQVGWIGTGRMGAAMCRRLLERGQAVAVYNRTRAKAEALAEQGAKVVERPADLAGCGVVFVTVAGDGDLEAVVSGPGGLLAEEGAPRLVVDCSTVSAEESERVRKALAERGSTLLVAPVSGNPKVARAGRLTMAVSGPAWAYEEARPLLDAIGSGSTWVGEGEEARLVKLCHNLFLGVVSQALAEVTVLAERAGVRRADFLGYLNRSVMGSVFSGYKTPQLVHLDFEATFTSTLLRKDFDLGLGAARALEVPMPVAALVHQLVQRLVGEGFADQDFAALLVLQARAAGMTLEPEDREVEDGLGGVVAPPARRDQQASNEA</sequence>
<dbReference type="Gene3D" id="1.10.1040.10">
    <property type="entry name" value="N-(1-d-carboxylethyl)-l-norvaline Dehydrogenase, domain 2"/>
    <property type="match status" value="1"/>
</dbReference>
<dbReference type="InterPro" id="IPR013328">
    <property type="entry name" value="6PGD_dom2"/>
</dbReference>
<dbReference type="InterPro" id="IPR006115">
    <property type="entry name" value="6PGDH_NADP-bd"/>
</dbReference>
<dbReference type="GO" id="GO:0016491">
    <property type="term" value="F:oxidoreductase activity"/>
    <property type="evidence" value="ECO:0007669"/>
    <property type="project" value="UniProtKB-KW"/>
</dbReference>
<dbReference type="InterPro" id="IPR029154">
    <property type="entry name" value="HIBADH-like_NADP-bd"/>
</dbReference>
<evidence type="ECO:0000313" key="8">
    <source>
        <dbReference type="Proteomes" id="UP001589788"/>
    </source>
</evidence>
<comment type="similarity">
    <text evidence="1">Belongs to the HIBADH-related family.</text>
</comment>
<dbReference type="Proteomes" id="UP001589788">
    <property type="component" value="Unassembled WGS sequence"/>
</dbReference>
<dbReference type="InterPro" id="IPR015815">
    <property type="entry name" value="HIBADH-related"/>
</dbReference>
<keyword evidence="2 7" id="KW-0560">Oxidoreductase</keyword>
<reference evidence="7 8" key="1">
    <citation type="submission" date="2024-09" db="EMBL/GenBank/DDBJ databases">
        <authorList>
            <person name="Sun Q."/>
            <person name="Mori K."/>
        </authorList>
    </citation>
    <scope>NUCLEOTIDE SEQUENCE [LARGE SCALE GENOMIC DNA]</scope>
    <source>
        <strain evidence="7 8">JCM 15389</strain>
    </source>
</reference>
<evidence type="ECO:0000256" key="4">
    <source>
        <dbReference type="SAM" id="MobiDB-lite"/>
    </source>
</evidence>